<evidence type="ECO:0000313" key="1">
    <source>
        <dbReference type="EMBL" id="PNV68886.1"/>
    </source>
</evidence>
<comment type="caution">
    <text evidence="1">The sequence shown here is derived from an EMBL/GenBank/DDBJ whole genome shotgun (WGS) entry which is preliminary data.</text>
</comment>
<dbReference type="EMBL" id="PPEK01000001">
    <property type="protein sequence ID" value="PNV68886.1"/>
    <property type="molecule type" value="Genomic_DNA"/>
</dbReference>
<name>A0A2K2UEY2_9ACTN</name>
<reference evidence="2" key="1">
    <citation type="submission" date="2018-01" db="EMBL/GenBank/DDBJ databases">
        <title>Rubneribacter badeniensis gen. nov., sp. nov., and Colonibacter rubneri, gen. nov., sp. nov., WGS of new members of the Eggerthellaceae.</title>
        <authorList>
            <person name="Danylec N."/>
            <person name="Stoll D.A."/>
            <person name="Doetsch A."/>
            <person name="Kulling S.E."/>
            <person name="Huch M."/>
        </authorList>
    </citation>
    <scope>NUCLEOTIDE SEQUENCE [LARGE SCALE GENOMIC DNA]</scope>
    <source>
        <strain evidence="2">ResAG-96</strain>
    </source>
</reference>
<dbReference type="AlphaFoldDB" id="A0A2K2UEY2"/>
<proteinExistence type="predicted"/>
<dbReference type="RefSeq" id="WP_103264210.1">
    <property type="nucleotide sequence ID" value="NZ_CABMLE010000001.1"/>
</dbReference>
<gene>
    <name evidence="1" type="ORF">C2L71_02675</name>
</gene>
<dbReference type="Proteomes" id="UP000236197">
    <property type="component" value="Unassembled WGS sequence"/>
</dbReference>
<accession>A0A2K2UEY2</accession>
<protein>
    <submittedName>
        <fullName evidence="1">Uncharacterized protein</fullName>
    </submittedName>
</protein>
<organism evidence="1 2">
    <name type="scientific">Enteroscipio rubneri</name>
    <dbReference type="NCBI Taxonomy" id="2070686"/>
    <lineage>
        <taxon>Bacteria</taxon>
        <taxon>Bacillati</taxon>
        <taxon>Actinomycetota</taxon>
        <taxon>Coriobacteriia</taxon>
        <taxon>Eggerthellales</taxon>
        <taxon>Eggerthellaceae</taxon>
        <taxon>Enteroscipio</taxon>
    </lineage>
</organism>
<keyword evidence="2" id="KW-1185">Reference proteome</keyword>
<sequence length="99" mass="10519">MEEHAAAAGCEGVRSAAMDAGSAVAEAISSLRGLLMCLSLYDAALQNEEEFSLYDALHFNSMQGYVLHRAVAKMEEACLILEDVSGPEIPGKADLAESR</sequence>
<evidence type="ECO:0000313" key="2">
    <source>
        <dbReference type="Proteomes" id="UP000236197"/>
    </source>
</evidence>